<evidence type="ECO:0000313" key="2">
    <source>
        <dbReference type="EMBL" id="PWJ09877.1"/>
    </source>
</evidence>
<dbReference type="OrthoDB" id="9812962at2"/>
<organism evidence="2 3">
    <name type="scientific">Ruminococcus flavefaciens</name>
    <dbReference type="NCBI Taxonomy" id="1265"/>
    <lineage>
        <taxon>Bacteria</taxon>
        <taxon>Bacillati</taxon>
        <taxon>Bacillota</taxon>
        <taxon>Clostridia</taxon>
        <taxon>Eubacteriales</taxon>
        <taxon>Oscillospiraceae</taxon>
        <taxon>Ruminococcus</taxon>
    </lineage>
</organism>
<accession>A0A315XWK1</accession>
<evidence type="ECO:0000256" key="1">
    <source>
        <dbReference type="SAM" id="Phobius"/>
    </source>
</evidence>
<dbReference type="AlphaFoldDB" id="A0A315XWK1"/>
<dbReference type="RefSeq" id="WP_109727971.1">
    <property type="nucleotide sequence ID" value="NZ_QGDI01000018.1"/>
</dbReference>
<name>A0A315XWK1_RUMFL</name>
<keyword evidence="1" id="KW-0812">Transmembrane</keyword>
<proteinExistence type="predicted"/>
<reference evidence="2 3" key="1">
    <citation type="submission" date="2018-05" db="EMBL/GenBank/DDBJ databases">
        <title>The Hungate 1000. A catalogue of reference genomes from the rumen microbiome.</title>
        <authorList>
            <person name="Kelly W."/>
        </authorList>
    </citation>
    <scope>NUCLEOTIDE SEQUENCE [LARGE SCALE GENOMIC DNA]</scope>
    <source>
        <strain evidence="2 3">SAb67</strain>
    </source>
</reference>
<dbReference type="EMBL" id="QGDI01000018">
    <property type="protein sequence ID" value="PWJ09877.1"/>
    <property type="molecule type" value="Genomic_DNA"/>
</dbReference>
<keyword evidence="1" id="KW-1133">Transmembrane helix</keyword>
<feature type="transmembrane region" description="Helical" evidence="1">
    <location>
        <begin position="21"/>
        <end position="46"/>
    </location>
</feature>
<dbReference type="Proteomes" id="UP000245720">
    <property type="component" value="Unassembled WGS sequence"/>
</dbReference>
<sequence length="328" mass="36458">MEKVLILLAKILADKKTRDKVLIFIGSIVVGFLLLLAAPIIAIYTLGNVDIEPPEIDRNTFNESAFIEQLSPEQQERMSEIQSAGDAIEAELTALGIPNQTIKAQLIYMSYFDEVEGFNANFYAHLFYSAPNDEILIDSINQNYGLSIDYNEFMRTYTFVMNATIDPHMFTDSATKNAADLASWAENAYMSEWQYADNCFGERTGENRLRCADNVGLIMGYVRYDTENKVFTSDTIDLYYTEQGSIDTMPDVKGVGVFNGSEFGVYVGGGEVVFSSAMGGVQCQSLTEGGWTSWCTFDSVAYPQEVQDRINELQEPTTEATTETTTGG</sequence>
<protein>
    <submittedName>
        <fullName evidence="2">Uncharacterized protein</fullName>
    </submittedName>
</protein>
<keyword evidence="1" id="KW-0472">Membrane</keyword>
<gene>
    <name evidence="2" type="ORF">IE37_03311</name>
</gene>
<evidence type="ECO:0000313" key="3">
    <source>
        <dbReference type="Proteomes" id="UP000245720"/>
    </source>
</evidence>
<comment type="caution">
    <text evidence="2">The sequence shown here is derived from an EMBL/GenBank/DDBJ whole genome shotgun (WGS) entry which is preliminary data.</text>
</comment>